<keyword evidence="2" id="KW-0472">Membrane</keyword>
<sequence length="837" mass="83884">MTPSPSSGARPRGAAPAPLLAPPARLLVVLVVLLVVVGGAVLGGVAAAPATAAVPRATEEADDAVTVEVTSLQPTRLVPGDTLTLAARVTNGTAETLAAPTVALGIDGRALATRSALESWATTGVDGRVGIGVTSEDLGGPLAPGASADVTLSVPVAELNLNAGSSWGPRGVSVTVSDAGARLAVQRTFVLWAPSGDVTTVRLSVVAAMTGPPVDPDPTAYDDALAAATGAEGRLGRLLAATAEATEVGWVADPALLAAAAGAEDPAVTAWADDVRAASAGRSTFALRAYDPDVSAFAHAGLPLPEGTPLPAPPSDPGSSGSDPASTDAEDGSADTEDGSTTGSGDGSGEDVGGDSAGGSGEESEDASAGDAGSGDADAGTDGSATGTGDTTGSAVPGDLTAGWRTDLAWPGDAVPDLATTTLAAASGATSTIVGPGGLVPDESLTYTPSGVAQVTTDAGPVTALVADPVLTALLSAGDGSGVSATQRVLAETAVIARERPAEQRHVLVALPRTWDPEPSLFSARLDALRSAPWVELAPVDELLASVPPDVERTPLPRDVPGAGEITEAQLRALDRSRADLAAFATVVADPATVTSPLEPGFVTPTAVAFRAAEPLRVLAVQHAEQRSGAVRQSLSVQTRAPFLFVAEQEDLPVRVRSTLEQDATVQVVLRPDDPRLRAPERRTVTIPAATRDDDGDLVATETSVGVPVEGFGSGNVTVEVELVSAAQPQVRVAEPQEFVVRVRADWESVGTVVVAVLLGIALVAGIWRTVRRGRSPRRLAGATVDQPAAPGQGATSATPGEAGTPGQAAATSPEPGRMATATAPDGPARRDEGRRE</sequence>
<proteinExistence type="predicted"/>
<protein>
    <recommendedName>
        <fullName evidence="5">2-oxoglutarate dehydrogenase</fullName>
    </recommendedName>
</protein>
<evidence type="ECO:0000256" key="2">
    <source>
        <dbReference type="SAM" id="Phobius"/>
    </source>
</evidence>
<dbReference type="InterPro" id="IPR046112">
    <property type="entry name" value="DUF6049"/>
</dbReference>
<feature type="compositionally biased region" description="Pro residues" evidence="1">
    <location>
        <begin position="306"/>
        <end position="316"/>
    </location>
</feature>
<keyword evidence="2" id="KW-1133">Transmembrane helix</keyword>
<keyword evidence="2" id="KW-0812">Transmembrane</keyword>
<evidence type="ECO:0000313" key="4">
    <source>
        <dbReference type="Proteomes" id="UP000471672"/>
    </source>
</evidence>
<comment type="caution">
    <text evidence="3">The sequence shown here is derived from an EMBL/GenBank/DDBJ whole genome shotgun (WGS) entry which is preliminary data.</text>
</comment>
<accession>A0ABX0BGW9</accession>
<feature type="compositionally biased region" description="Low complexity" evidence="1">
    <location>
        <begin position="369"/>
        <end position="395"/>
    </location>
</feature>
<evidence type="ECO:0008006" key="5">
    <source>
        <dbReference type="Google" id="ProtNLM"/>
    </source>
</evidence>
<dbReference type="Proteomes" id="UP000471672">
    <property type="component" value="Unassembled WGS sequence"/>
</dbReference>
<feature type="compositionally biased region" description="Basic and acidic residues" evidence="1">
    <location>
        <begin position="828"/>
        <end position="837"/>
    </location>
</feature>
<gene>
    <name evidence="3" type="ORF">GYH36_11870</name>
</gene>
<organism evidence="3 4">
    <name type="scientific">Cellulosimicrobium composti</name>
    <dbReference type="NCBI Taxonomy" id="2672572"/>
    <lineage>
        <taxon>Bacteria</taxon>
        <taxon>Bacillati</taxon>
        <taxon>Actinomycetota</taxon>
        <taxon>Actinomycetes</taxon>
        <taxon>Micrococcales</taxon>
        <taxon>Promicromonosporaceae</taxon>
        <taxon>Cellulosimicrobium</taxon>
    </lineage>
</organism>
<dbReference type="RefSeq" id="WP_162289942.1">
    <property type="nucleotide sequence ID" value="NZ_JAAFAN010000037.1"/>
</dbReference>
<feature type="region of interest" description="Disordered" evidence="1">
    <location>
        <begin position="300"/>
        <end position="408"/>
    </location>
</feature>
<evidence type="ECO:0000256" key="1">
    <source>
        <dbReference type="SAM" id="MobiDB-lite"/>
    </source>
</evidence>
<feature type="transmembrane region" description="Helical" evidence="2">
    <location>
        <begin position="750"/>
        <end position="771"/>
    </location>
</feature>
<evidence type="ECO:0000313" key="3">
    <source>
        <dbReference type="EMBL" id="NDO90153.1"/>
    </source>
</evidence>
<dbReference type="EMBL" id="JAAFAN010000037">
    <property type="protein sequence ID" value="NDO90153.1"/>
    <property type="molecule type" value="Genomic_DNA"/>
</dbReference>
<name>A0ABX0BGW9_9MICO</name>
<feature type="region of interest" description="Disordered" evidence="1">
    <location>
        <begin position="778"/>
        <end position="837"/>
    </location>
</feature>
<keyword evidence="4" id="KW-1185">Reference proteome</keyword>
<reference evidence="3 4" key="1">
    <citation type="journal article" date="2021" name="Arch. Microbiol.">
        <title>Cellulosimicrobium fucosivorans sp. nov., isolated from San Elijo Lagoon, contains a fucose metabolic pathway linked to carotenoid production.</title>
        <authorList>
            <person name="Aviles F.A."/>
            <person name="Kyndt J.A."/>
        </authorList>
    </citation>
    <scope>NUCLEOTIDE SEQUENCE [LARGE SCALE GENOMIC DNA]</scope>
    <source>
        <strain evidence="3 4">SE3</strain>
    </source>
</reference>
<dbReference type="Pfam" id="PF19516">
    <property type="entry name" value="DUF6049"/>
    <property type="match status" value="1"/>
</dbReference>
<feature type="compositionally biased region" description="Acidic residues" evidence="1">
    <location>
        <begin position="328"/>
        <end position="338"/>
    </location>
</feature>
<feature type="compositionally biased region" description="Low complexity" evidence="1">
    <location>
        <begin position="317"/>
        <end position="326"/>
    </location>
</feature>